<proteinExistence type="predicted"/>
<sequence length="103" mass="10477">MSNEGEDVHRIVNLGEELVGLGGEHEEEGGEESLGAATRRASIDGRAEKSYLGAWRQGPGDPGAGYPGRGDPAGQAKGSGRACCGGQATRRAGQGIRHTCCAG</sequence>
<feature type="region of interest" description="Disordered" evidence="1">
    <location>
        <begin position="22"/>
        <end position="41"/>
    </location>
</feature>
<evidence type="ECO:0000313" key="3">
    <source>
        <dbReference type="Proteomes" id="UP001642360"/>
    </source>
</evidence>
<comment type="caution">
    <text evidence="2">The sequence shown here is derived from an EMBL/GenBank/DDBJ whole genome shotgun (WGS) entry which is preliminary data.</text>
</comment>
<gene>
    <name evidence="2" type="ORF">ILEXP_LOCUS7471</name>
</gene>
<evidence type="ECO:0000256" key="1">
    <source>
        <dbReference type="SAM" id="MobiDB-lite"/>
    </source>
</evidence>
<reference evidence="2 3" key="1">
    <citation type="submission" date="2024-02" db="EMBL/GenBank/DDBJ databases">
        <authorList>
            <person name="Vignale AGUSTIN F."/>
            <person name="Sosa J E."/>
            <person name="Modenutti C."/>
        </authorList>
    </citation>
    <scope>NUCLEOTIDE SEQUENCE [LARGE SCALE GENOMIC DNA]</scope>
</reference>
<dbReference type="Proteomes" id="UP001642360">
    <property type="component" value="Unassembled WGS sequence"/>
</dbReference>
<keyword evidence="3" id="KW-1185">Reference proteome</keyword>
<organism evidence="2 3">
    <name type="scientific">Ilex paraguariensis</name>
    <name type="common">yerba mate</name>
    <dbReference type="NCBI Taxonomy" id="185542"/>
    <lineage>
        <taxon>Eukaryota</taxon>
        <taxon>Viridiplantae</taxon>
        <taxon>Streptophyta</taxon>
        <taxon>Embryophyta</taxon>
        <taxon>Tracheophyta</taxon>
        <taxon>Spermatophyta</taxon>
        <taxon>Magnoliopsida</taxon>
        <taxon>eudicotyledons</taxon>
        <taxon>Gunneridae</taxon>
        <taxon>Pentapetalae</taxon>
        <taxon>asterids</taxon>
        <taxon>campanulids</taxon>
        <taxon>Aquifoliales</taxon>
        <taxon>Aquifoliaceae</taxon>
        <taxon>Ilex</taxon>
    </lineage>
</organism>
<feature type="region of interest" description="Disordered" evidence="1">
    <location>
        <begin position="51"/>
        <end position="103"/>
    </location>
</feature>
<protein>
    <submittedName>
        <fullName evidence="2">Uncharacterized protein</fullName>
    </submittedName>
</protein>
<dbReference type="AlphaFoldDB" id="A0ABC8RBK6"/>
<evidence type="ECO:0000313" key="2">
    <source>
        <dbReference type="EMBL" id="CAK9140053.1"/>
    </source>
</evidence>
<accession>A0ABC8RBK6</accession>
<name>A0ABC8RBK6_9AQUA</name>
<dbReference type="EMBL" id="CAUOFW020001008">
    <property type="protein sequence ID" value="CAK9140053.1"/>
    <property type="molecule type" value="Genomic_DNA"/>
</dbReference>